<dbReference type="GO" id="GO:0051782">
    <property type="term" value="P:negative regulation of cell division"/>
    <property type="evidence" value="ECO:0007669"/>
    <property type="project" value="TreeGrafter"/>
</dbReference>
<reference evidence="4" key="1">
    <citation type="submission" date="2015-08" db="EMBL/GenBank/DDBJ databases">
        <title>Fjat-14210 dsm16467.</title>
        <authorList>
            <person name="Liu B."/>
            <person name="Wang J."/>
            <person name="Zhu Y."/>
            <person name="Liu G."/>
            <person name="Chen Q."/>
            <person name="Chen Z."/>
            <person name="Lan J."/>
            <person name="Che J."/>
            <person name="Ge C."/>
            <person name="Shi H."/>
            <person name="Pan Z."/>
            <person name="Liu X."/>
        </authorList>
    </citation>
    <scope>NUCLEOTIDE SEQUENCE [LARGE SCALE GENOMIC DNA]</scope>
    <source>
        <strain evidence="4">DSM 16467</strain>
    </source>
</reference>
<dbReference type="PATRIC" id="fig|284581.3.peg.2584"/>
<evidence type="ECO:0000313" key="4">
    <source>
        <dbReference type="Proteomes" id="UP000037558"/>
    </source>
</evidence>
<dbReference type="SUPFAM" id="SSF52540">
    <property type="entry name" value="P-loop containing nucleoside triphosphate hydrolases"/>
    <property type="match status" value="1"/>
</dbReference>
<dbReference type="Pfam" id="PF10609">
    <property type="entry name" value="ParA"/>
    <property type="match status" value="1"/>
</dbReference>
<dbReference type="GO" id="GO:0016887">
    <property type="term" value="F:ATP hydrolysis activity"/>
    <property type="evidence" value="ECO:0007669"/>
    <property type="project" value="TreeGrafter"/>
</dbReference>
<dbReference type="AlphaFoldDB" id="A0A0M0L694"/>
<proteinExistence type="predicted"/>
<dbReference type="InterPro" id="IPR050625">
    <property type="entry name" value="ParA/MinD_ATPase"/>
</dbReference>
<dbReference type="GO" id="GO:0005829">
    <property type="term" value="C:cytosol"/>
    <property type="evidence" value="ECO:0007669"/>
    <property type="project" value="TreeGrafter"/>
</dbReference>
<dbReference type="InterPro" id="IPR027417">
    <property type="entry name" value="P-loop_NTPase"/>
</dbReference>
<sequence>MHDQAEQLRMQMQQMSERSPLKTMAVVSGKGGVGKSNFLLNFALAQCKKGKKVLLFDLDIGMGNIDMLLGTTSSKTIVNMFENGDRLEALIQKGPHNLSYVAGGTGLVNILEFTAEKIHYLIQEMETIAHDYDYFMFDLGAGMSESYVRFLKAVSKIVVVTTPEPTALMDAYAAIKLFSANRVTGKIDIIVNRADTKQEGVLTFNRLETVVNKFLGKDIKLLGIIPNDRSVSQAVMARTPFILSRVASPASRSILKMAYEEDLQREEGLEIQGGFLKRLKQFFLER</sequence>
<dbReference type="CDD" id="cd02038">
    <property type="entry name" value="FlhG-like"/>
    <property type="match status" value="1"/>
</dbReference>
<organism evidence="3 4">
    <name type="scientific">Priestia koreensis</name>
    <dbReference type="NCBI Taxonomy" id="284581"/>
    <lineage>
        <taxon>Bacteria</taxon>
        <taxon>Bacillati</taxon>
        <taxon>Bacillota</taxon>
        <taxon>Bacilli</taxon>
        <taxon>Bacillales</taxon>
        <taxon>Bacillaceae</taxon>
        <taxon>Priestia</taxon>
    </lineage>
</organism>
<dbReference type="PANTHER" id="PTHR43384:SF4">
    <property type="entry name" value="CELLULOSE BIOSYNTHESIS PROTEIN BCSQ-RELATED"/>
    <property type="match status" value="1"/>
</dbReference>
<evidence type="ECO:0000256" key="1">
    <source>
        <dbReference type="ARBA" id="ARBA00022741"/>
    </source>
</evidence>
<keyword evidence="4" id="KW-1185">Reference proteome</keyword>
<dbReference type="InterPro" id="IPR025501">
    <property type="entry name" value="MinD_FleN"/>
</dbReference>
<dbReference type="Proteomes" id="UP000037558">
    <property type="component" value="Unassembled WGS sequence"/>
</dbReference>
<dbReference type="PANTHER" id="PTHR43384">
    <property type="entry name" value="SEPTUM SITE-DETERMINING PROTEIN MIND HOMOLOG, CHLOROPLASTIC-RELATED"/>
    <property type="match status" value="1"/>
</dbReference>
<dbReference type="OrthoDB" id="9816297at2"/>
<accession>A0A0M0L694</accession>
<dbReference type="STRING" id="284581.AMD01_12315"/>
<evidence type="ECO:0000256" key="2">
    <source>
        <dbReference type="ARBA" id="ARBA00022840"/>
    </source>
</evidence>
<evidence type="ECO:0008006" key="5">
    <source>
        <dbReference type="Google" id="ProtNLM"/>
    </source>
</evidence>
<comment type="caution">
    <text evidence="3">The sequence shown here is derived from an EMBL/GenBank/DDBJ whole genome shotgun (WGS) entry which is preliminary data.</text>
</comment>
<dbReference type="GO" id="GO:0005524">
    <property type="term" value="F:ATP binding"/>
    <property type="evidence" value="ECO:0007669"/>
    <property type="project" value="UniProtKB-KW"/>
</dbReference>
<dbReference type="InterPro" id="IPR033756">
    <property type="entry name" value="YlxH/NBP35"/>
</dbReference>
<dbReference type="GO" id="GO:0009898">
    <property type="term" value="C:cytoplasmic side of plasma membrane"/>
    <property type="evidence" value="ECO:0007669"/>
    <property type="project" value="TreeGrafter"/>
</dbReference>
<evidence type="ECO:0000313" key="3">
    <source>
        <dbReference type="EMBL" id="KOO46595.1"/>
    </source>
</evidence>
<dbReference type="RefSeq" id="WP_053401688.1">
    <property type="nucleotide sequence ID" value="NZ_LILC01000013.1"/>
</dbReference>
<name>A0A0M0L694_9BACI</name>
<dbReference type="PIRSF" id="PIRSF003092">
    <property type="entry name" value="MinD"/>
    <property type="match status" value="1"/>
</dbReference>
<gene>
    <name evidence="3" type="ORF">AMD01_12315</name>
</gene>
<dbReference type="EMBL" id="LILC01000013">
    <property type="protein sequence ID" value="KOO46595.1"/>
    <property type="molecule type" value="Genomic_DNA"/>
</dbReference>
<dbReference type="InterPro" id="IPR033875">
    <property type="entry name" value="FlhG"/>
</dbReference>
<protein>
    <recommendedName>
        <fullName evidence="5">Cobyrinic acid a,c-diamide synthase</fullName>
    </recommendedName>
</protein>
<keyword evidence="1" id="KW-0547">Nucleotide-binding</keyword>
<keyword evidence="2" id="KW-0067">ATP-binding</keyword>
<dbReference type="Gene3D" id="3.40.50.300">
    <property type="entry name" value="P-loop containing nucleotide triphosphate hydrolases"/>
    <property type="match status" value="1"/>
</dbReference>